<evidence type="ECO:0008006" key="3">
    <source>
        <dbReference type="Google" id="ProtNLM"/>
    </source>
</evidence>
<dbReference type="AlphaFoldDB" id="A0A8I2YR88"/>
<dbReference type="SUPFAM" id="SSF56112">
    <property type="entry name" value="Protein kinase-like (PK-like)"/>
    <property type="match status" value="1"/>
</dbReference>
<organism evidence="1 2">
    <name type="scientific">Boletus reticuloceps</name>
    <dbReference type="NCBI Taxonomy" id="495285"/>
    <lineage>
        <taxon>Eukaryota</taxon>
        <taxon>Fungi</taxon>
        <taxon>Dikarya</taxon>
        <taxon>Basidiomycota</taxon>
        <taxon>Agaricomycotina</taxon>
        <taxon>Agaricomycetes</taxon>
        <taxon>Agaricomycetidae</taxon>
        <taxon>Boletales</taxon>
        <taxon>Boletineae</taxon>
        <taxon>Boletaceae</taxon>
        <taxon>Boletoideae</taxon>
        <taxon>Boletus</taxon>
    </lineage>
</organism>
<gene>
    <name evidence="1" type="ORF">JVT61DRAFT_14588</name>
</gene>
<protein>
    <recommendedName>
        <fullName evidence="3">Protein kinase domain-containing protein</fullName>
    </recommendedName>
</protein>
<evidence type="ECO:0000313" key="1">
    <source>
        <dbReference type="EMBL" id="KAG6377814.1"/>
    </source>
</evidence>
<dbReference type="InterPro" id="IPR011009">
    <property type="entry name" value="Kinase-like_dom_sf"/>
</dbReference>
<dbReference type="Gene3D" id="3.30.200.20">
    <property type="entry name" value="Phosphorylase Kinase, domain 1"/>
    <property type="match status" value="1"/>
</dbReference>
<reference evidence="1" key="1">
    <citation type="submission" date="2021-03" db="EMBL/GenBank/DDBJ databases">
        <title>Evolutionary innovations through gain and loss of genes in the ectomycorrhizal Boletales.</title>
        <authorList>
            <person name="Wu G."/>
            <person name="Miyauchi S."/>
            <person name="Morin E."/>
            <person name="Yang Z.-L."/>
            <person name="Xu J."/>
            <person name="Martin F.M."/>
        </authorList>
    </citation>
    <scope>NUCLEOTIDE SEQUENCE</scope>
    <source>
        <strain evidence="1">BR01</strain>
    </source>
</reference>
<comment type="caution">
    <text evidence="1">The sequence shown here is derived from an EMBL/GenBank/DDBJ whole genome shotgun (WGS) entry which is preliminary data.</text>
</comment>
<sequence>MICDRETLVPIRVDGRFRIKELLGSGTYGTILLPLPPTAQISQQTKLHKLVGHVYRAVNIFTNRSYAIKLELSINRGSSLEHKYEVLKFLGGSDGIPRIHWFGREANYDVLVLDLLGPSLHDLMSRHKKFHIHTVAYITDRLVIFVN</sequence>
<accession>A0A8I2YR88</accession>
<evidence type="ECO:0000313" key="2">
    <source>
        <dbReference type="Proteomes" id="UP000683000"/>
    </source>
</evidence>
<dbReference type="OrthoDB" id="3203292at2759"/>
<name>A0A8I2YR88_9AGAM</name>
<dbReference type="EMBL" id="JAGFBS010000008">
    <property type="protein sequence ID" value="KAG6377814.1"/>
    <property type="molecule type" value="Genomic_DNA"/>
</dbReference>
<proteinExistence type="predicted"/>
<dbReference type="Proteomes" id="UP000683000">
    <property type="component" value="Unassembled WGS sequence"/>
</dbReference>
<keyword evidence="2" id="KW-1185">Reference proteome</keyword>